<evidence type="ECO:0000256" key="1">
    <source>
        <dbReference type="SAM" id="Phobius"/>
    </source>
</evidence>
<proteinExistence type="predicted"/>
<organism evidence="2 3">
    <name type="scientific">Novilysobacter erysipheiresistens</name>
    <dbReference type="NCBI Taxonomy" id="1749332"/>
    <lineage>
        <taxon>Bacteria</taxon>
        <taxon>Pseudomonadati</taxon>
        <taxon>Pseudomonadota</taxon>
        <taxon>Gammaproteobacteria</taxon>
        <taxon>Lysobacterales</taxon>
        <taxon>Lysobacteraceae</taxon>
        <taxon>Novilysobacter</taxon>
    </lineage>
</organism>
<feature type="transmembrane region" description="Helical" evidence="1">
    <location>
        <begin position="34"/>
        <end position="57"/>
    </location>
</feature>
<dbReference type="EMBL" id="JAXGFP010000007">
    <property type="protein sequence ID" value="MEG3185094.1"/>
    <property type="molecule type" value="Genomic_DNA"/>
</dbReference>
<dbReference type="Proteomes" id="UP001355056">
    <property type="component" value="Unassembled WGS sequence"/>
</dbReference>
<reference evidence="2 3" key="1">
    <citation type="journal article" date="2016" name="Int. J. Syst. Evol. Microbiol.">
        <title>Lysobacter erysipheiresistens sp. nov., an antagonist of powdery mildew, isolated from tobacco-cultivated soil.</title>
        <authorList>
            <person name="Xie B."/>
            <person name="Li T."/>
            <person name="Lin X."/>
            <person name="Wang C.J."/>
            <person name="Chen Y.J."/>
            <person name="Liu W.J."/>
            <person name="Zhao Z.W."/>
        </authorList>
    </citation>
    <scope>NUCLEOTIDE SEQUENCE [LARGE SCALE GENOMIC DNA]</scope>
    <source>
        <strain evidence="2 3">RS-LYSO-3</strain>
    </source>
</reference>
<sequence length="97" mass="11070">MEFVFYFLPKTIQYCAAIASVVLLILIWRRTRVFGFALVAGILVLSYVSSLLIMPYLAKSSTISFMPIYAAWFSMTFGVLGAIAWWLIYAHYKRAEA</sequence>
<evidence type="ECO:0000313" key="3">
    <source>
        <dbReference type="Proteomes" id="UP001355056"/>
    </source>
</evidence>
<accession>A0ABU7Z1V9</accession>
<comment type="caution">
    <text evidence="2">The sequence shown here is derived from an EMBL/GenBank/DDBJ whole genome shotgun (WGS) entry which is preliminary data.</text>
</comment>
<name>A0ABU7Z1V9_9GAMM</name>
<dbReference type="RefSeq" id="WP_332618194.1">
    <property type="nucleotide sequence ID" value="NZ_JAXGFP010000007.1"/>
</dbReference>
<feature type="transmembrane region" description="Helical" evidence="1">
    <location>
        <begin position="69"/>
        <end position="89"/>
    </location>
</feature>
<keyword evidence="1" id="KW-1133">Transmembrane helix</keyword>
<evidence type="ECO:0000313" key="2">
    <source>
        <dbReference type="EMBL" id="MEG3185094.1"/>
    </source>
</evidence>
<protein>
    <submittedName>
        <fullName evidence="2">Uncharacterized protein</fullName>
    </submittedName>
</protein>
<keyword evidence="3" id="KW-1185">Reference proteome</keyword>
<gene>
    <name evidence="2" type="ORF">SNE34_13860</name>
</gene>
<feature type="transmembrane region" description="Helical" evidence="1">
    <location>
        <begin position="6"/>
        <end position="27"/>
    </location>
</feature>
<keyword evidence="1" id="KW-0472">Membrane</keyword>
<keyword evidence="1" id="KW-0812">Transmembrane</keyword>